<evidence type="ECO:0000313" key="2">
    <source>
        <dbReference type="Proteomes" id="UP000627538"/>
    </source>
</evidence>
<protein>
    <submittedName>
        <fullName evidence="1">Uncharacterized protein</fullName>
    </submittedName>
</protein>
<accession>A0A8I0KUL4</accession>
<sequence>MVLDEHDLYEDLCDWGGAIGDLTLFVWPHLTPERRKELTEELEWYPWNMVEPMLELCPAEVAVPERILTGLEEEATEQKREAGVYGLEALGAIKRHRARHASRQS</sequence>
<comment type="caution">
    <text evidence="1">The sequence shown here is derived from an EMBL/GenBank/DDBJ whole genome shotgun (WGS) entry which is preliminary data.</text>
</comment>
<gene>
    <name evidence="1" type="ORF">H8R10_06270</name>
</gene>
<dbReference type="EMBL" id="JACRUO010000001">
    <property type="protein sequence ID" value="MBD3689828.1"/>
    <property type="molecule type" value="Genomic_DNA"/>
</dbReference>
<dbReference type="RefSeq" id="WP_191071850.1">
    <property type="nucleotide sequence ID" value="NZ_CP060506.1"/>
</dbReference>
<reference evidence="1 2" key="1">
    <citation type="submission" date="2020-08" db="EMBL/GenBank/DDBJ databases">
        <title>Winkia gen. nov., sp. nov., isolated from faeces of the Anser albifrons in China.</title>
        <authorList>
            <person name="Liu Q."/>
        </authorList>
    </citation>
    <scope>NUCLEOTIDE SEQUENCE [LARGE SCALE GENOMIC DNA]</scope>
    <source>
        <strain evidence="1 2">C62</strain>
    </source>
</reference>
<organism evidence="1 2">
    <name type="scientific">Nanchangia anserum</name>
    <dbReference type="NCBI Taxonomy" id="2692125"/>
    <lineage>
        <taxon>Bacteria</taxon>
        <taxon>Bacillati</taxon>
        <taxon>Actinomycetota</taxon>
        <taxon>Actinomycetes</taxon>
        <taxon>Actinomycetales</taxon>
        <taxon>Actinomycetaceae</taxon>
        <taxon>Nanchangia</taxon>
    </lineage>
</organism>
<keyword evidence="2" id="KW-1185">Reference proteome</keyword>
<dbReference type="Proteomes" id="UP000627538">
    <property type="component" value="Unassembled WGS sequence"/>
</dbReference>
<dbReference type="AlphaFoldDB" id="A0A8I0KUL4"/>
<evidence type="ECO:0000313" key="1">
    <source>
        <dbReference type="EMBL" id="MBD3689828.1"/>
    </source>
</evidence>
<proteinExistence type="predicted"/>
<name>A0A8I0KUL4_9ACTO</name>